<keyword evidence="2" id="KW-0472">Membrane</keyword>
<feature type="domain" description="Fibronectin type-III" evidence="3">
    <location>
        <begin position="1"/>
        <end position="99"/>
    </location>
</feature>
<dbReference type="Gene3D" id="2.60.40.10">
    <property type="entry name" value="Immunoglobulins"/>
    <property type="match status" value="1"/>
</dbReference>
<dbReference type="InterPro" id="IPR003961">
    <property type="entry name" value="FN3_dom"/>
</dbReference>
<feature type="transmembrane region" description="Helical" evidence="2">
    <location>
        <begin position="148"/>
        <end position="174"/>
    </location>
</feature>
<accession>A0AAN0K275</accession>
<reference evidence="5" key="1">
    <citation type="journal article" date="2010" name="Nature">
        <title>The Amphimedon queenslandica genome and the evolution of animal complexity.</title>
        <authorList>
            <person name="Srivastava M."/>
            <person name="Simakov O."/>
            <person name="Chapman J."/>
            <person name="Fahey B."/>
            <person name="Gauthier M.E."/>
            <person name="Mitros T."/>
            <person name="Richards G.S."/>
            <person name="Conaco C."/>
            <person name="Dacre M."/>
            <person name="Hellsten U."/>
            <person name="Larroux C."/>
            <person name="Putnam N.H."/>
            <person name="Stanke M."/>
            <person name="Adamska M."/>
            <person name="Darling A."/>
            <person name="Degnan S.M."/>
            <person name="Oakley T.H."/>
            <person name="Plachetzki D.C."/>
            <person name="Zhai Y."/>
            <person name="Adamski M."/>
            <person name="Calcino A."/>
            <person name="Cummins S.F."/>
            <person name="Goodstein D.M."/>
            <person name="Harris C."/>
            <person name="Jackson D.J."/>
            <person name="Leys S.P."/>
            <person name="Shu S."/>
            <person name="Woodcroft B.J."/>
            <person name="Vervoort M."/>
            <person name="Kosik K.S."/>
            <person name="Manning G."/>
            <person name="Degnan B.M."/>
            <person name="Rokhsar D.S."/>
        </authorList>
    </citation>
    <scope>NUCLEOTIDE SEQUENCE [LARGE SCALE GENOMIC DNA]</scope>
</reference>
<evidence type="ECO:0000256" key="1">
    <source>
        <dbReference type="SAM" id="MobiDB-lite"/>
    </source>
</evidence>
<evidence type="ECO:0000313" key="5">
    <source>
        <dbReference type="Proteomes" id="UP000007879"/>
    </source>
</evidence>
<dbReference type="InterPro" id="IPR036116">
    <property type="entry name" value="FN3_sf"/>
</dbReference>
<feature type="region of interest" description="Disordered" evidence="1">
    <location>
        <begin position="279"/>
        <end position="299"/>
    </location>
</feature>
<reference evidence="4" key="2">
    <citation type="submission" date="2024-06" db="UniProtKB">
        <authorList>
            <consortium name="EnsemblMetazoa"/>
        </authorList>
    </citation>
    <scope>IDENTIFICATION</scope>
</reference>
<keyword evidence="2" id="KW-0812">Transmembrane</keyword>
<evidence type="ECO:0000313" key="4">
    <source>
        <dbReference type="EnsemblMetazoa" id="XP_019863268.1"/>
    </source>
</evidence>
<organism evidence="4 5">
    <name type="scientific">Amphimedon queenslandica</name>
    <name type="common">Sponge</name>
    <dbReference type="NCBI Taxonomy" id="400682"/>
    <lineage>
        <taxon>Eukaryota</taxon>
        <taxon>Metazoa</taxon>
        <taxon>Porifera</taxon>
        <taxon>Demospongiae</taxon>
        <taxon>Heteroscleromorpha</taxon>
        <taxon>Haplosclerida</taxon>
        <taxon>Niphatidae</taxon>
        <taxon>Amphimedon</taxon>
    </lineage>
</organism>
<dbReference type="PROSITE" id="PS50853">
    <property type="entry name" value="FN3"/>
    <property type="match status" value="1"/>
</dbReference>
<protein>
    <recommendedName>
        <fullName evidence="3">Fibronectin type-III domain-containing protein</fullName>
    </recommendedName>
</protein>
<feature type="compositionally biased region" description="Polar residues" evidence="1">
    <location>
        <begin position="251"/>
        <end position="262"/>
    </location>
</feature>
<dbReference type="EnsemblMetazoa" id="XM_020007709.1">
    <property type="protein sequence ID" value="XP_019863268.1"/>
    <property type="gene ID" value="LOC109592182"/>
</dbReference>
<dbReference type="Proteomes" id="UP000007879">
    <property type="component" value="Unassembled WGS sequence"/>
</dbReference>
<feature type="region of interest" description="Disordered" evidence="1">
    <location>
        <begin position="231"/>
        <end position="262"/>
    </location>
</feature>
<dbReference type="SUPFAM" id="SSF49265">
    <property type="entry name" value="Fibronectin type III"/>
    <property type="match status" value="1"/>
</dbReference>
<keyword evidence="2" id="KW-1133">Transmembrane helix</keyword>
<name>A0AAN0K275_AMPQE</name>
<evidence type="ECO:0000256" key="2">
    <source>
        <dbReference type="SAM" id="Phobius"/>
    </source>
</evidence>
<dbReference type="InterPro" id="IPR013783">
    <property type="entry name" value="Ig-like_fold"/>
</dbReference>
<dbReference type="RefSeq" id="XP_019863268.1">
    <property type="nucleotide sequence ID" value="XM_020007709.1"/>
</dbReference>
<proteinExistence type="predicted"/>
<dbReference type="AlphaFoldDB" id="A0AAN0K275"/>
<sequence>MNLMLSQTSPEDDEDTVNITVSWNEPPYSPRPNVSDYIIYHNVPDPDTTITTTIAPTTAYNIPDATVGSVYTVGVAAANVLGTGVIASATISILTTVVVPTSSSMTVSSLAMTVTPSVPSSSSSSMGATVTPSTSSPTSTAGGSNSTLYIGIGVGLVVFGIVILVLGIVGCLIWHKSCKGEKANFDQRRDSTEPIALVDKKDHGSSPATGQPIYQEAMSSEDIQREAAPTTGELYAQPSKGSTRRPPPQPQSELATYQDPSTIQRIQAPNMEYLYAEVDKSKPQQQQAVYAQVDKEKVS</sequence>
<dbReference type="GeneID" id="109592182"/>
<feature type="region of interest" description="Disordered" evidence="1">
    <location>
        <begin position="117"/>
        <end position="143"/>
    </location>
</feature>
<keyword evidence="5" id="KW-1185">Reference proteome</keyword>
<evidence type="ECO:0000259" key="3">
    <source>
        <dbReference type="PROSITE" id="PS50853"/>
    </source>
</evidence>